<sequence length="166" mass="18025">MWGGFSADSLANDLEQSYRLGAGDRIQIVVYGESDLSMELLVTNSGKIDYPYLGRIPVNNLTAQQLRDNIEQGLRGDYLINPKVAVNIIGYRQIFINGEVEHPGGYAYQPGLTVEKAIALAGGFTERASKTNINITPGNGTNDLVKAALKHRIAPGDIIVVKASFF</sequence>
<evidence type="ECO:0000259" key="3">
    <source>
        <dbReference type="Pfam" id="PF10531"/>
    </source>
</evidence>
<feature type="domain" description="Soluble ligand binding" evidence="3">
    <location>
        <begin position="94"/>
        <end position="141"/>
    </location>
</feature>
<reference evidence="4" key="1">
    <citation type="journal article" date="2013" name="Genome Announc.">
        <title>Draft Genome Sequence of Agarivorans albus Strain MKT 106T, an Agarolytic Marine Bacterium.</title>
        <authorList>
            <person name="Yasuike M."/>
            <person name="Nakamura Y."/>
            <person name="Kai W."/>
            <person name="Fujiwara A."/>
            <person name="Fukui Y."/>
            <person name="Satomi M."/>
            <person name="Sano M."/>
        </authorList>
    </citation>
    <scope>NUCLEOTIDE SEQUENCE [LARGE SCALE GENOMIC DNA]</scope>
</reference>
<dbReference type="GO" id="GO:0015159">
    <property type="term" value="F:polysaccharide transmembrane transporter activity"/>
    <property type="evidence" value="ECO:0007669"/>
    <property type="project" value="InterPro"/>
</dbReference>
<name>R9PM05_AGAAL</name>
<dbReference type="Gene3D" id="3.30.1950.10">
    <property type="entry name" value="wza like domain"/>
    <property type="match status" value="1"/>
</dbReference>
<dbReference type="AlphaFoldDB" id="R9PM05"/>
<dbReference type="OrthoDB" id="9808948at2"/>
<dbReference type="PANTHER" id="PTHR33619">
    <property type="entry name" value="POLYSACCHARIDE EXPORT PROTEIN GFCE-RELATED"/>
    <property type="match status" value="1"/>
</dbReference>
<dbReference type="Pfam" id="PF10531">
    <property type="entry name" value="SLBB"/>
    <property type="match status" value="1"/>
</dbReference>
<dbReference type="PANTHER" id="PTHR33619:SF3">
    <property type="entry name" value="POLYSACCHARIDE EXPORT PROTEIN GFCE-RELATED"/>
    <property type="match status" value="1"/>
</dbReference>
<evidence type="ECO:0000259" key="2">
    <source>
        <dbReference type="Pfam" id="PF02563"/>
    </source>
</evidence>
<dbReference type="EMBL" id="BARX01000016">
    <property type="protein sequence ID" value="GAD02389.1"/>
    <property type="molecule type" value="Genomic_DNA"/>
</dbReference>
<dbReference type="STRING" id="1331007.AALB_2469"/>
<comment type="caution">
    <text evidence="4">The sequence shown here is derived from an EMBL/GenBank/DDBJ whole genome shotgun (WGS) entry which is preliminary data.</text>
</comment>
<gene>
    <name evidence="4" type="ORF">AALB_2469</name>
</gene>
<dbReference type="Proteomes" id="UP000014461">
    <property type="component" value="Unassembled WGS sequence"/>
</dbReference>
<evidence type="ECO:0000313" key="4">
    <source>
        <dbReference type="EMBL" id="GAD02389.1"/>
    </source>
</evidence>
<dbReference type="Pfam" id="PF02563">
    <property type="entry name" value="Poly_export"/>
    <property type="match status" value="1"/>
</dbReference>
<keyword evidence="1" id="KW-0732">Signal</keyword>
<evidence type="ECO:0000256" key="1">
    <source>
        <dbReference type="ARBA" id="ARBA00022729"/>
    </source>
</evidence>
<keyword evidence="5" id="KW-1185">Reference proteome</keyword>
<evidence type="ECO:0000313" key="5">
    <source>
        <dbReference type="Proteomes" id="UP000014461"/>
    </source>
</evidence>
<dbReference type="InterPro" id="IPR019554">
    <property type="entry name" value="Soluble_ligand-bd"/>
</dbReference>
<dbReference type="InterPro" id="IPR003715">
    <property type="entry name" value="Poly_export_N"/>
</dbReference>
<dbReference type="Gene3D" id="3.10.560.10">
    <property type="entry name" value="Outer membrane lipoprotein wza domain like"/>
    <property type="match status" value="1"/>
</dbReference>
<dbReference type="InterPro" id="IPR049712">
    <property type="entry name" value="Poly_export"/>
</dbReference>
<organism evidence="4 5">
    <name type="scientific">Agarivorans albus MKT 106</name>
    <dbReference type="NCBI Taxonomy" id="1331007"/>
    <lineage>
        <taxon>Bacteria</taxon>
        <taxon>Pseudomonadati</taxon>
        <taxon>Pseudomonadota</taxon>
        <taxon>Gammaproteobacteria</taxon>
        <taxon>Alteromonadales</taxon>
        <taxon>Alteromonadaceae</taxon>
        <taxon>Agarivorans</taxon>
    </lineage>
</organism>
<protein>
    <submittedName>
        <fullName evidence="4">Capsular polysaccharide synthesis enzyme CpsC</fullName>
    </submittedName>
</protein>
<feature type="domain" description="Polysaccharide export protein N-terminal" evidence="2">
    <location>
        <begin position="15"/>
        <end position="88"/>
    </location>
</feature>
<proteinExistence type="predicted"/>
<accession>R9PM05</accession>